<comment type="similarity">
    <text evidence="2 11">Belongs to the glycosyl hydrolase 7 (cellulase C) family.</text>
</comment>
<dbReference type="EC" id="3.2.1.-" evidence="11"/>
<dbReference type="GO" id="GO:0016162">
    <property type="term" value="F:cellulose 1,4-beta-cellobiosidase activity"/>
    <property type="evidence" value="ECO:0007669"/>
    <property type="project" value="UniProtKB-EC"/>
</dbReference>
<keyword evidence="8" id="KW-0119">Carbohydrate metabolism</keyword>
<protein>
    <recommendedName>
        <fullName evidence="11">Glucanase</fullName>
        <ecNumber evidence="11">3.2.1.-</ecNumber>
    </recommendedName>
</protein>
<dbReference type="Pfam" id="PF00734">
    <property type="entry name" value="CBM_1"/>
    <property type="match status" value="1"/>
</dbReference>
<dbReference type="PROSITE" id="PS00562">
    <property type="entry name" value="CBM1_1"/>
    <property type="match status" value="1"/>
</dbReference>
<evidence type="ECO:0000256" key="5">
    <source>
        <dbReference type="ARBA" id="ARBA00023001"/>
    </source>
</evidence>
<feature type="chain" id="PRO_5041420179" description="Glucanase" evidence="13">
    <location>
        <begin position="18"/>
        <end position="553"/>
    </location>
</feature>
<dbReference type="GO" id="GO:0005576">
    <property type="term" value="C:extracellular region"/>
    <property type="evidence" value="ECO:0007669"/>
    <property type="project" value="InterPro"/>
</dbReference>
<comment type="caution">
    <text evidence="15">The sequence shown here is derived from an EMBL/GenBank/DDBJ whole genome shotgun (WGS) entry which is preliminary data.</text>
</comment>
<dbReference type="Proteomes" id="UP001172155">
    <property type="component" value="Unassembled WGS sequence"/>
</dbReference>
<feature type="region of interest" description="Disordered" evidence="12">
    <location>
        <begin position="460"/>
        <end position="511"/>
    </location>
</feature>
<proteinExistence type="inferred from homology"/>
<organism evidence="15 16">
    <name type="scientific">Schizothecium vesticola</name>
    <dbReference type="NCBI Taxonomy" id="314040"/>
    <lineage>
        <taxon>Eukaryota</taxon>
        <taxon>Fungi</taxon>
        <taxon>Dikarya</taxon>
        <taxon>Ascomycota</taxon>
        <taxon>Pezizomycotina</taxon>
        <taxon>Sordariomycetes</taxon>
        <taxon>Sordariomycetidae</taxon>
        <taxon>Sordariales</taxon>
        <taxon>Schizotheciaceae</taxon>
        <taxon>Schizothecium</taxon>
    </lineage>
</organism>
<keyword evidence="4 11" id="KW-0378">Hydrolase</keyword>
<dbReference type="AlphaFoldDB" id="A0AA40K5I6"/>
<evidence type="ECO:0000256" key="3">
    <source>
        <dbReference type="ARBA" id="ARBA00022729"/>
    </source>
</evidence>
<dbReference type="SUPFAM" id="SSF57180">
    <property type="entry name" value="Cellulose-binding domain"/>
    <property type="match status" value="1"/>
</dbReference>
<dbReference type="PANTHER" id="PTHR33753">
    <property type="entry name" value="1,4-BETA-D-GLUCAN CELLOBIOHYDROLASE B"/>
    <property type="match status" value="1"/>
</dbReference>
<evidence type="ECO:0000259" key="14">
    <source>
        <dbReference type="PROSITE" id="PS51164"/>
    </source>
</evidence>
<dbReference type="InterPro" id="IPR013320">
    <property type="entry name" value="ConA-like_dom_sf"/>
</dbReference>
<evidence type="ECO:0000256" key="6">
    <source>
        <dbReference type="ARBA" id="ARBA00023157"/>
    </source>
</evidence>
<feature type="signal peptide" evidence="13">
    <location>
        <begin position="1"/>
        <end position="17"/>
    </location>
</feature>
<keyword evidence="10 11" id="KW-0624">Polysaccharide degradation</keyword>
<gene>
    <name evidence="15" type="ORF">B0T18DRAFT_429637</name>
</gene>
<comment type="catalytic activity">
    <reaction evidence="1">
        <text>Hydrolysis of (1-&gt;4)-beta-D-glucosidic linkages in cellulose and cellotetraose, releasing cellobiose from the non-reducing ends of the chains.</text>
        <dbReference type="EC" id="3.2.1.91"/>
    </reaction>
</comment>
<evidence type="ECO:0000256" key="1">
    <source>
        <dbReference type="ARBA" id="ARBA00001641"/>
    </source>
</evidence>
<dbReference type="InterPro" id="IPR037019">
    <property type="entry name" value="Glyco_hydro_7_sf"/>
</dbReference>
<dbReference type="InterPro" id="IPR000254">
    <property type="entry name" value="CBD"/>
</dbReference>
<dbReference type="GO" id="GO:0030245">
    <property type="term" value="P:cellulose catabolic process"/>
    <property type="evidence" value="ECO:0007669"/>
    <property type="project" value="UniProtKB-KW"/>
</dbReference>
<feature type="compositionally biased region" description="Low complexity" evidence="12">
    <location>
        <begin position="466"/>
        <end position="511"/>
    </location>
</feature>
<evidence type="ECO:0000256" key="12">
    <source>
        <dbReference type="SAM" id="MobiDB-lite"/>
    </source>
</evidence>
<dbReference type="PANTHER" id="PTHR33753:SF2">
    <property type="entry name" value="GLYCOSIDE HYDROLASE FAMILY 7 PROTEIN"/>
    <property type="match status" value="1"/>
</dbReference>
<evidence type="ECO:0000256" key="10">
    <source>
        <dbReference type="ARBA" id="ARBA00023326"/>
    </source>
</evidence>
<dbReference type="SMART" id="SM00236">
    <property type="entry name" value="fCBD"/>
    <property type="match status" value="1"/>
</dbReference>
<name>A0AA40K5I6_9PEZI</name>
<evidence type="ECO:0000256" key="13">
    <source>
        <dbReference type="SAM" id="SignalP"/>
    </source>
</evidence>
<reference evidence="15" key="1">
    <citation type="submission" date="2023-06" db="EMBL/GenBank/DDBJ databases">
        <title>Genome-scale phylogeny and comparative genomics of the fungal order Sordariales.</title>
        <authorList>
            <consortium name="Lawrence Berkeley National Laboratory"/>
            <person name="Hensen N."/>
            <person name="Bonometti L."/>
            <person name="Westerberg I."/>
            <person name="Brannstrom I.O."/>
            <person name="Guillou S."/>
            <person name="Cros-Aarteil S."/>
            <person name="Calhoun S."/>
            <person name="Haridas S."/>
            <person name="Kuo A."/>
            <person name="Mondo S."/>
            <person name="Pangilinan J."/>
            <person name="Riley R."/>
            <person name="LaButti K."/>
            <person name="Andreopoulos B."/>
            <person name="Lipzen A."/>
            <person name="Chen C."/>
            <person name="Yanf M."/>
            <person name="Daum C."/>
            <person name="Ng V."/>
            <person name="Clum A."/>
            <person name="Steindorff A."/>
            <person name="Ohm R."/>
            <person name="Martin F."/>
            <person name="Silar P."/>
            <person name="Natvig D."/>
            <person name="Lalanne C."/>
            <person name="Gautier V."/>
            <person name="Ament-velasquez S.L."/>
            <person name="Kruys A."/>
            <person name="Hutchinson M.I."/>
            <person name="Powell A.J."/>
            <person name="Barry K."/>
            <person name="Miller A.N."/>
            <person name="Grigoriev I.V."/>
            <person name="Debuchy R."/>
            <person name="Gladieux P."/>
            <person name="Thoren M.H."/>
            <person name="Johannesson H."/>
        </authorList>
    </citation>
    <scope>NUCLEOTIDE SEQUENCE</scope>
    <source>
        <strain evidence="15">SMH3187-1</strain>
    </source>
</reference>
<dbReference type="PRINTS" id="PR00734">
    <property type="entry name" value="GLHYDRLASE7"/>
</dbReference>
<evidence type="ECO:0000313" key="15">
    <source>
        <dbReference type="EMBL" id="KAK0746731.1"/>
    </source>
</evidence>
<evidence type="ECO:0000256" key="11">
    <source>
        <dbReference type="RuleBase" id="RU361164"/>
    </source>
</evidence>
<sequence length="553" mass="58420">MYAKFAALAALVASASAQQVCTLTTETPPTLRWSKCTGNGNCTSINAAITIDANWRWLHSTSGATNCYSGNTWDETVCDSATSCATKCCVDGANYAGTYGITTSADSLNLKFVTKGGSSTNVGSRTYLMDGNKYQSFELLGNEFTFDVDVSNIGCGLNGALYFVSMDLDGGLSKFSTNKAGAKYGTGYCDAQCPRDIKFINGEANVEGWNPSDNDVNAGAGQWGTCCSEMDIWEANNMATAYTPHPCTEVGQTRCEGEACGGANSSDRYGGVCDPDGCDFNPYRMGDKEFYGLGKLLDTSKKMTVVTQFLKDAAGELGEIKRFYVQGGKIIANAPSKIPGVAGNSITQDWCDKRVTAFTDFDDFNRKGGMKQMGEALKKPMVLVMSIWDDHASNMLWLDSTFPVDSTKLGAERGACAVTSGVPSEIEAQVPNSNVAFSNIRFGAIGSTVAGLADFAAANPGPGTGTPPSSSSSVKPVTSSTSTVKPISTSTSTVKPITTSTRTSTTPVVTPTVAPTVGADRWQQCGGNGFTGPKTCKAPWTCNVVNEWYHQCL</sequence>
<evidence type="ECO:0000256" key="8">
    <source>
        <dbReference type="ARBA" id="ARBA00023277"/>
    </source>
</evidence>
<keyword evidence="6" id="KW-1015">Disulfide bond</keyword>
<evidence type="ECO:0000256" key="2">
    <source>
        <dbReference type="ARBA" id="ARBA00006044"/>
    </source>
</evidence>
<keyword evidence="5 11" id="KW-0136">Cellulose degradation</keyword>
<dbReference type="EMBL" id="JAUKUD010000004">
    <property type="protein sequence ID" value="KAK0746731.1"/>
    <property type="molecule type" value="Genomic_DNA"/>
</dbReference>
<keyword evidence="16" id="KW-1185">Reference proteome</keyword>
<keyword evidence="9 11" id="KW-0326">Glycosidase</keyword>
<evidence type="ECO:0000256" key="9">
    <source>
        <dbReference type="ARBA" id="ARBA00023295"/>
    </source>
</evidence>
<evidence type="ECO:0000256" key="7">
    <source>
        <dbReference type="ARBA" id="ARBA00023180"/>
    </source>
</evidence>
<dbReference type="GO" id="GO:0030248">
    <property type="term" value="F:cellulose binding"/>
    <property type="evidence" value="ECO:0007669"/>
    <property type="project" value="InterPro"/>
</dbReference>
<evidence type="ECO:0000256" key="4">
    <source>
        <dbReference type="ARBA" id="ARBA00022801"/>
    </source>
</evidence>
<keyword evidence="7" id="KW-0325">Glycoprotein</keyword>
<dbReference type="SUPFAM" id="SSF49899">
    <property type="entry name" value="Concanavalin A-like lectins/glucanases"/>
    <property type="match status" value="1"/>
</dbReference>
<dbReference type="Pfam" id="PF00840">
    <property type="entry name" value="Glyco_hydro_7"/>
    <property type="match status" value="1"/>
</dbReference>
<evidence type="ECO:0000313" key="16">
    <source>
        <dbReference type="Proteomes" id="UP001172155"/>
    </source>
</evidence>
<dbReference type="InterPro" id="IPR001722">
    <property type="entry name" value="Glyco_hydro_7"/>
</dbReference>
<dbReference type="CDD" id="cd07999">
    <property type="entry name" value="GH7_CBH_EG"/>
    <property type="match status" value="1"/>
</dbReference>
<dbReference type="FunFam" id="2.70.100.10:FF:000001">
    <property type="entry name" value="Glucanase"/>
    <property type="match status" value="1"/>
</dbReference>
<dbReference type="Gene3D" id="2.70.100.10">
    <property type="entry name" value="Glycoside hydrolase, family 7, domain"/>
    <property type="match status" value="1"/>
</dbReference>
<dbReference type="PROSITE" id="PS51164">
    <property type="entry name" value="CBM1_2"/>
    <property type="match status" value="1"/>
</dbReference>
<accession>A0AA40K5I6</accession>
<dbReference type="InterPro" id="IPR035971">
    <property type="entry name" value="CBD_sf"/>
</dbReference>
<feature type="domain" description="CBM1" evidence="14">
    <location>
        <begin position="517"/>
        <end position="553"/>
    </location>
</feature>
<keyword evidence="3 13" id="KW-0732">Signal</keyword>